<protein>
    <recommendedName>
        <fullName evidence="3">RHS repeat-associated core domain-containing protein</fullName>
    </recommendedName>
</protein>
<dbReference type="NCBIfam" id="TIGR03696">
    <property type="entry name" value="Rhs_assc_core"/>
    <property type="match status" value="1"/>
</dbReference>
<evidence type="ECO:0008006" key="3">
    <source>
        <dbReference type="Google" id="ProtNLM"/>
    </source>
</evidence>
<proteinExistence type="predicted"/>
<reference evidence="1 2" key="1">
    <citation type="submission" date="2018-06" db="EMBL/GenBank/DDBJ databases">
        <title>Pseudomonas diversity within urban Lake Michigan freshwaters.</title>
        <authorList>
            <person name="Batrich M."/>
            <person name="Hatzopoulos T."/>
            <person name="Putonti C."/>
        </authorList>
    </citation>
    <scope>NUCLEOTIDE SEQUENCE [LARGE SCALE GENOMIC DNA]</scope>
    <source>
        <strain evidence="1 2">LBp-160603</strain>
    </source>
</reference>
<organism evidence="1 2">
    <name type="scientific">Pseudomonas soli</name>
    <dbReference type="NCBI Taxonomy" id="1306993"/>
    <lineage>
        <taxon>Bacteria</taxon>
        <taxon>Pseudomonadati</taxon>
        <taxon>Pseudomonadota</taxon>
        <taxon>Gammaproteobacteria</taxon>
        <taxon>Pseudomonadales</taxon>
        <taxon>Pseudomonadaceae</taxon>
        <taxon>Pseudomonas</taxon>
    </lineage>
</organism>
<comment type="caution">
    <text evidence="1">The sequence shown here is derived from an EMBL/GenBank/DDBJ whole genome shotgun (WGS) entry which is preliminary data.</text>
</comment>
<evidence type="ECO:0000313" key="1">
    <source>
        <dbReference type="EMBL" id="PYB82479.1"/>
    </source>
</evidence>
<accession>A0A2V4HYV6</accession>
<dbReference type="SUPFAM" id="SSF56399">
    <property type="entry name" value="ADP-ribosylation"/>
    <property type="match status" value="1"/>
</dbReference>
<dbReference type="Gene3D" id="2.180.10.10">
    <property type="entry name" value="RHS repeat-associated core"/>
    <property type="match status" value="1"/>
</dbReference>
<dbReference type="Proteomes" id="UP000247620">
    <property type="component" value="Unassembled WGS sequence"/>
</dbReference>
<gene>
    <name evidence="1" type="ORF">DMX07_12485</name>
</gene>
<dbReference type="InterPro" id="IPR022385">
    <property type="entry name" value="Rhs_assc_core"/>
</dbReference>
<sequence length="260" mass="28241">MSVLPMLDHQRSPFGGTSFSRAYTPYGATVDANGPTLGFCGQPRERVTGIYPLGSGHRCFSPVLLRFQTPDQLSPFGKGGTNAYGYCNGDPVNRWDPGGRWGEVIMSTLLNAVTARDAAKGLHQTLHQRNEIQARQRHSIDPKVLNIVKPTLTREVSEVAAVVVPILGTAAGAIALASGPALPVVGTVAAGVGLVAWGVGKIAKHHERIQSEDPYYYIKHKTGQEQNRRIAIFNQLNDHFKEKYPYNEVSTAAEDLRVLA</sequence>
<name>A0A2V4HYV6_9PSED</name>
<evidence type="ECO:0000313" key="2">
    <source>
        <dbReference type="Proteomes" id="UP000247620"/>
    </source>
</evidence>
<dbReference type="AlphaFoldDB" id="A0A2V4HYV6"/>
<dbReference type="EMBL" id="QJRO01000006">
    <property type="protein sequence ID" value="PYB82479.1"/>
    <property type="molecule type" value="Genomic_DNA"/>
</dbReference>